<dbReference type="Proteomes" id="UP001154078">
    <property type="component" value="Chromosome 2"/>
</dbReference>
<dbReference type="OrthoDB" id="413400at2759"/>
<dbReference type="InterPro" id="IPR022772">
    <property type="entry name" value="VHL_tumour_suppress_b/a_dom"/>
</dbReference>
<evidence type="ECO:0000313" key="4">
    <source>
        <dbReference type="Proteomes" id="UP001154078"/>
    </source>
</evidence>
<accession>A0A9P0B002</accession>
<dbReference type="InterPro" id="IPR024053">
    <property type="entry name" value="VHL_beta_dom"/>
</dbReference>
<feature type="domain" description="von Hippel-Lindau disease tumour suppressor beta" evidence="2">
    <location>
        <begin position="5"/>
        <end position="84"/>
    </location>
</feature>
<evidence type="ECO:0000256" key="1">
    <source>
        <dbReference type="ARBA" id="ARBA00010057"/>
    </source>
</evidence>
<keyword evidence="4" id="KW-1185">Reference proteome</keyword>
<dbReference type="Gene3D" id="2.60.40.780">
    <property type="entry name" value="von Hippel-Lindau disease tumour suppressor, beta domain"/>
    <property type="match status" value="1"/>
</dbReference>
<dbReference type="Gene3D" id="1.10.750.10">
    <property type="entry name" value="von Hippel-Lindau disease tumour suppressor, alpha domain"/>
    <property type="match status" value="1"/>
</dbReference>
<organism evidence="3 4">
    <name type="scientific">Brassicogethes aeneus</name>
    <name type="common">Rape pollen beetle</name>
    <name type="synonym">Meligethes aeneus</name>
    <dbReference type="NCBI Taxonomy" id="1431903"/>
    <lineage>
        <taxon>Eukaryota</taxon>
        <taxon>Metazoa</taxon>
        <taxon>Ecdysozoa</taxon>
        <taxon>Arthropoda</taxon>
        <taxon>Hexapoda</taxon>
        <taxon>Insecta</taxon>
        <taxon>Pterygota</taxon>
        <taxon>Neoptera</taxon>
        <taxon>Endopterygota</taxon>
        <taxon>Coleoptera</taxon>
        <taxon>Polyphaga</taxon>
        <taxon>Cucujiformia</taxon>
        <taxon>Nitidulidae</taxon>
        <taxon>Meligethinae</taxon>
        <taxon>Brassicogethes</taxon>
    </lineage>
</organism>
<sequence length="168" mass="20145">MNNELRSLRNEERAFVRFINATERTVRIVWVGFSGQYVTYNYLAKGNYIDINTYKQHPWIALDTSTEDRLLIDRKYVYFPRTTKEYFEERMPGKALPPNFETRIKVYVTLPLYSLRYRALMELRNHFDTTEGIEDLELPRQLTEDLKKLITQRNNQKNDCNTPPEQPL</sequence>
<proteinExistence type="inferred from homology"/>
<dbReference type="FunFam" id="2.60.40.780:FF:000001">
    <property type="entry name" value="von Hippel-Lindau disease tumor suppressor"/>
    <property type="match status" value="1"/>
</dbReference>
<dbReference type="EMBL" id="OV121133">
    <property type="protein sequence ID" value="CAH0552200.1"/>
    <property type="molecule type" value="Genomic_DNA"/>
</dbReference>
<dbReference type="AlphaFoldDB" id="A0A9P0B002"/>
<dbReference type="Pfam" id="PF01847">
    <property type="entry name" value="VHL"/>
    <property type="match status" value="1"/>
</dbReference>
<dbReference type="InterPro" id="IPR037140">
    <property type="entry name" value="VHL_beta_dom_sf"/>
</dbReference>
<evidence type="ECO:0000313" key="3">
    <source>
        <dbReference type="EMBL" id="CAH0552200.1"/>
    </source>
</evidence>
<comment type="similarity">
    <text evidence="1">Belongs to the VHL family.</text>
</comment>
<name>A0A9P0B002_BRAAE</name>
<protein>
    <recommendedName>
        <fullName evidence="2">von Hippel-Lindau disease tumour suppressor beta domain-containing protein</fullName>
    </recommendedName>
</protein>
<dbReference type="InterPro" id="IPR036208">
    <property type="entry name" value="VHL_sf"/>
</dbReference>
<evidence type="ECO:0000259" key="2">
    <source>
        <dbReference type="Pfam" id="PF01847"/>
    </source>
</evidence>
<dbReference type="InterPro" id="IPR037139">
    <property type="entry name" value="VHL_alpha_dom_sf"/>
</dbReference>
<gene>
    <name evidence="3" type="ORF">MELIAE_LOCUS4629</name>
</gene>
<reference evidence="3" key="1">
    <citation type="submission" date="2021-12" db="EMBL/GenBank/DDBJ databases">
        <authorList>
            <person name="King R."/>
        </authorList>
    </citation>
    <scope>NUCLEOTIDE SEQUENCE</scope>
</reference>
<dbReference type="CDD" id="cd05468">
    <property type="entry name" value="pVHL"/>
    <property type="match status" value="1"/>
</dbReference>
<dbReference type="SUPFAM" id="SSF49468">
    <property type="entry name" value="VHL"/>
    <property type="match status" value="1"/>
</dbReference>